<comment type="caution">
    <text evidence="2">The sequence shown here is derived from an EMBL/GenBank/DDBJ whole genome shotgun (WGS) entry which is preliminary data.</text>
</comment>
<protein>
    <submittedName>
        <fullName evidence="2">Uncharacterized protein</fullName>
    </submittedName>
</protein>
<evidence type="ECO:0000313" key="3">
    <source>
        <dbReference type="Proteomes" id="UP001140453"/>
    </source>
</evidence>
<dbReference type="EMBL" id="JAPEVB010000004">
    <property type="protein sequence ID" value="KAJ4389281.1"/>
    <property type="molecule type" value="Genomic_DNA"/>
</dbReference>
<organism evidence="2 3">
    <name type="scientific">Gnomoniopsis smithogilvyi</name>
    <dbReference type="NCBI Taxonomy" id="1191159"/>
    <lineage>
        <taxon>Eukaryota</taxon>
        <taxon>Fungi</taxon>
        <taxon>Dikarya</taxon>
        <taxon>Ascomycota</taxon>
        <taxon>Pezizomycotina</taxon>
        <taxon>Sordariomycetes</taxon>
        <taxon>Sordariomycetidae</taxon>
        <taxon>Diaporthales</taxon>
        <taxon>Gnomoniaceae</taxon>
        <taxon>Gnomoniopsis</taxon>
    </lineage>
</organism>
<keyword evidence="3" id="KW-1185">Reference proteome</keyword>
<evidence type="ECO:0000256" key="1">
    <source>
        <dbReference type="SAM" id="MobiDB-lite"/>
    </source>
</evidence>
<reference evidence="2" key="1">
    <citation type="submission" date="2022-10" db="EMBL/GenBank/DDBJ databases">
        <title>Tapping the CABI collections for fungal endophytes: first genome assemblies for Collariella, Neodidymelliopsis, Ascochyta clinopodiicola, Didymella pomorum, Didymosphaeria variabile, Neocosmospora piperis and Neocucurbitaria cava.</title>
        <authorList>
            <person name="Hill R."/>
        </authorList>
    </citation>
    <scope>NUCLEOTIDE SEQUENCE</scope>
    <source>
        <strain evidence="2">IMI 355082</strain>
    </source>
</reference>
<name>A0A9W8YQB1_9PEZI</name>
<proteinExistence type="predicted"/>
<dbReference type="AlphaFoldDB" id="A0A9W8YQB1"/>
<evidence type="ECO:0000313" key="2">
    <source>
        <dbReference type="EMBL" id="KAJ4389281.1"/>
    </source>
</evidence>
<dbReference type="OrthoDB" id="3858188at2759"/>
<feature type="compositionally biased region" description="Low complexity" evidence="1">
    <location>
        <begin position="14"/>
        <end position="33"/>
    </location>
</feature>
<sequence length="313" mass="35597">MWASGRPYHFNKKTTQATTTTTLSSTRTTYQTSHTETLTSKPATPSAVVHGSLPVTNDITPSHPSGASCQIDFRSALNRIPTPWAELARYTKIVRRLKWKLPFLAYAYNAAIDRTVTEEQRGEAELMFKLDFFEYYMLVERALVHLLGVFGVKITGAFDTRLGNENHATHGRVRAREGWTQSDHRFHANVLEALDDARNPLHEALGNSDARFALARAKELRNRWKNADEPDAILSARLPNGSKNTRPLEEYDLERILETIFAGFDKGFQTAEQYVLQVRAFAAERGESNNVEMIDDRPDEWEFMTDAMDWEAV</sequence>
<feature type="compositionally biased region" description="Polar residues" evidence="1">
    <location>
        <begin position="34"/>
        <end position="43"/>
    </location>
</feature>
<accession>A0A9W8YQB1</accession>
<feature type="region of interest" description="Disordered" evidence="1">
    <location>
        <begin position="13"/>
        <end position="46"/>
    </location>
</feature>
<gene>
    <name evidence="2" type="ORF">N0V93_006746</name>
</gene>
<dbReference type="Proteomes" id="UP001140453">
    <property type="component" value="Unassembled WGS sequence"/>
</dbReference>